<feature type="transmembrane region" description="Helical" evidence="5">
    <location>
        <begin position="86"/>
        <end position="106"/>
    </location>
</feature>
<dbReference type="PANTHER" id="PTHR43021:SF2">
    <property type="entry name" value="CATION_H+ EXCHANGER DOMAIN-CONTAINING PROTEIN"/>
    <property type="match status" value="1"/>
</dbReference>
<evidence type="ECO:0000313" key="8">
    <source>
        <dbReference type="Proteomes" id="UP000216312"/>
    </source>
</evidence>
<evidence type="ECO:0000313" key="7">
    <source>
        <dbReference type="EMBL" id="OYV03035.1"/>
    </source>
</evidence>
<dbReference type="GO" id="GO:0016020">
    <property type="term" value="C:membrane"/>
    <property type="evidence" value="ECO:0007669"/>
    <property type="project" value="UniProtKB-SubCell"/>
</dbReference>
<dbReference type="AlphaFoldDB" id="A0A257LTP6"/>
<evidence type="ECO:0000256" key="3">
    <source>
        <dbReference type="ARBA" id="ARBA00022989"/>
    </source>
</evidence>
<keyword evidence="2 5" id="KW-0812">Transmembrane</keyword>
<accession>A0A257LTP6</accession>
<dbReference type="InterPro" id="IPR038770">
    <property type="entry name" value="Na+/solute_symporter_sf"/>
</dbReference>
<protein>
    <submittedName>
        <fullName evidence="7">Potassium transporter</fullName>
    </submittedName>
</protein>
<feature type="transmembrane region" description="Helical" evidence="5">
    <location>
        <begin position="302"/>
        <end position="321"/>
    </location>
</feature>
<evidence type="ECO:0000256" key="5">
    <source>
        <dbReference type="SAM" id="Phobius"/>
    </source>
</evidence>
<dbReference type="GO" id="GO:0015297">
    <property type="term" value="F:antiporter activity"/>
    <property type="evidence" value="ECO:0007669"/>
    <property type="project" value="InterPro"/>
</dbReference>
<feature type="transmembrane region" description="Helical" evidence="5">
    <location>
        <begin position="29"/>
        <end position="48"/>
    </location>
</feature>
<feature type="transmembrane region" description="Helical" evidence="5">
    <location>
        <begin position="112"/>
        <end position="134"/>
    </location>
</feature>
<evidence type="ECO:0000259" key="6">
    <source>
        <dbReference type="Pfam" id="PF00999"/>
    </source>
</evidence>
<sequence length="371" mass="38816">MNELLAIGILIVIGVIGAKLINKLRLPSVVGWLIIGAILGQSGLKLFTPDFLERVGFISDITLGLIGFIIGVEITVATLRRLGGGIISVILAQLFGAFILVFIGVWLLTHDIALALLFGALAPASAPAGTVAVLQEYKADGPLTKALLIVVGVDDALAIMIYVFAASYAKVLVGNIHLSVAGMIGKPLLEILLAVGIGGTLGWLLGFSTQKIGAPETLLPVSIGVILICVGLSKLLHFSLQIFILPFYVCFFALAGAHLDFSLLLKIGLLGMIYIVCRSSGKIGGAWLSATIGKQPPTIRKYLGLGILSQAGVAVGLAYLVNREFVPLGPSGVRISSIILTIIAATTIVFEIIGPICTKIAITKAGELHKK</sequence>
<dbReference type="Pfam" id="PF00999">
    <property type="entry name" value="Na_H_Exchanger"/>
    <property type="match status" value="1"/>
</dbReference>
<dbReference type="InterPro" id="IPR006153">
    <property type="entry name" value="Cation/H_exchanger_TM"/>
</dbReference>
<proteinExistence type="predicted"/>
<keyword evidence="4 5" id="KW-0472">Membrane</keyword>
<dbReference type="Gene3D" id="1.20.1530.20">
    <property type="match status" value="1"/>
</dbReference>
<keyword evidence="3 5" id="KW-1133">Transmembrane helix</keyword>
<evidence type="ECO:0000256" key="1">
    <source>
        <dbReference type="ARBA" id="ARBA00004141"/>
    </source>
</evidence>
<feature type="transmembrane region" description="Helical" evidence="5">
    <location>
        <begin position="54"/>
        <end position="79"/>
    </location>
</feature>
<dbReference type="EMBL" id="NMUJ01000027">
    <property type="protein sequence ID" value="OYV03035.1"/>
    <property type="molecule type" value="Genomic_DNA"/>
</dbReference>
<comment type="subcellular location">
    <subcellularLocation>
        <location evidence="1">Membrane</location>
        <topology evidence="1">Multi-pass membrane protein</topology>
    </subcellularLocation>
</comment>
<organism evidence="7 8">
    <name type="scientific">candidate division WOR-3 bacterium 4484_18</name>
    <dbReference type="NCBI Taxonomy" id="2020626"/>
    <lineage>
        <taxon>Bacteria</taxon>
        <taxon>Bacteria division WOR-3</taxon>
    </lineage>
</organism>
<feature type="transmembrane region" description="Helical" evidence="5">
    <location>
        <begin position="146"/>
        <end position="168"/>
    </location>
</feature>
<name>A0A257LTP6_UNCW3</name>
<feature type="transmembrane region" description="Helical" evidence="5">
    <location>
        <begin position="6"/>
        <end position="22"/>
    </location>
</feature>
<dbReference type="Proteomes" id="UP000216312">
    <property type="component" value="Unassembled WGS sequence"/>
</dbReference>
<dbReference type="PANTHER" id="PTHR43021">
    <property type="entry name" value="NA(+)/H(+) ANTIPORTER-RELATED"/>
    <property type="match status" value="1"/>
</dbReference>
<evidence type="ECO:0000256" key="2">
    <source>
        <dbReference type="ARBA" id="ARBA00022692"/>
    </source>
</evidence>
<comment type="caution">
    <text evidence="7">The sequence shown here is derived from an EMBL/GenBank/DDBJ whole genome shotgun (WGS) entry which is preliminary data.</text>
</comment>
<reference evidence="8" key="1">
    <citation type="submission" date="2017-07" db="EMBL/GenBank/DDBJ databases">
        <title>Novel pathways for hydrocarbon cycling and metabolic interdependencies in hydrothermal sediment communities.</title>
        <authorList>
            <person name="Dombrowski N."/>
            <person name="Seitz K."/>
            <person name="Teske A."/>
            <person name="Baker B."/>
        </authorList>
    </citation>
    <scope>NUCLEOTIDE SEQUENCE [LARGE SCALE GENOMIC DNA]</scope>
</reference>
<feature type="domain" description="Cation/H+ exchanger transmembrane" evidence="6">
    <location>
        <begin position="12"/>
        <end position="239"/>
    </location>
</feature>
<dbReference type="GO" id="GO:1902600">
    <property type="term" value="P:proton transmembrane transport"/>
    <property type="evidence" value="ECO:0007669"/>
    <property type="project" value="InterPro"/>
</dbReference>
<feature type="transmembrane region" description="Helical" evidence="5">
    <location>
        <begin position="242"/>
        <end position="265"/>
    </location>
</feature>
<gene>
    <name evidence="7" type="ORF">CGW93_02795</name>
</gene>
<feature type="transmembrane region" description="Helical" evidence="5">
    <location>
        <begin position="333"/>
        <end position="354"/>
    </location>
</feature>
<feature type="transmembrane region" description="Helical" evidence="5">
    <location>
        <begin position="188"/>
        <end position="206"/>
    </location>
</feature>
<evidence type="ECO:0000256" key="4">
    <source>
        <dbReference type="ARBA" id="ARBA00023136"/>
    </source>
</evidence>